<dbReference type="Pfam" id="PF26133">
    <property type="entry name" value="DUF8039"/>
    <property type="match status" value="1"/>
</dbReference>
<keyword evidence="1" id="KW-0812">Transmembrane</keyword>
<dbReference type="AlphaFoldDB" id="A0A6L2JGW5"/>
<organism evidence="4">
    <name type="scientific">Tanacetum cinerariifolium</name>
    <name type="common">Dalmatian daisy</name>
    <name type="synonym">Chrysanthemum cinerariifolium</name>
    <dbReference type="NCBI Taxonomy" id="118510"/>
    <lineage>
        <taxon>Eukaryota</taxon>
        <taxon>Viridiplantae</taxon>
        <taxon>Streptophyta</taxon>
        <taxon>Embryophyta</taxon>
        <taxon>Tracheophyta</taxon>
        <taxon>Spermatophyta</taxon>
        <taxon>Magnoliopsida</taxon>
        <taxon>eudicotyledons</taxon>
        <taxon>Gunneridae</taxon>
        <taxon>Pentapetalae</taxon>
        <taxon>asterids</taxon>
        <taxon>campanulids</taxon>
        <taxon>Asterales</taxon>
        <taxon>Asteraceae</taxon>
        <taxon>Asteroideae</taxon>
        <taxon>Anthemideae</taxon>
        <taxon>Anthemidinae</taxon>
        <taxon>Tanacetum</taxon>
    </lineage>
</organism>
<dbReference type="Gene3D" id="3.10.10.10">
    <property type="entry name" value="HIV Type 1 Reverse Transcriptase, subunit A, domain 1"/>
    <property type="match status" value="1"/>
</dbReference>
<protein>
    <submittedName>
        <fullName evidence="4">Putative reverse transcriptase domain-containing protein</fullName>
    </submittedName>
</protein>
<dbReference type="PANTHER" id="PTHR24559:SF427">
    <property type="entry name" value="RNA-DIRECTED DNA POLYMERASE"/>
    <property type="match status" value="1"/>
</dbReference>
<dbReference type="EMBL" id="BKCJ010000755">
    <property type="protein sequence ID" value="GEU35980.1"/>
    <property type="molecule type" value="Genomic_DNA"/>
</dbReference>
<evidence type="ECO:0000313" key="4">
    <source>
        <dbReference type="EMBL" id="GEU35980.1"/>
    </source>
</evidence>
<feature type="domain" description="DUF8039" evidence="3">
    <location>
        <begin position="199"/>
        <end position="249"/>
    </location>
</feature>
<keyword evidence="1" id="KW-0472">Membrane</keyword>
<dbReference type="InterPro" id="IPR000477">
    <property type="entry name" value="RT_dom"/>
</dbReference>
<gene>
    <name evidence="4" type="ORF">Tci_007958</name>
</gene>
<dbReference type="CDD" id="cd01647">
    <property type="entry name" value="RT_LTR"/>
    <property type="match status" value="1"/>
</dbReference>
<accession>A0A6L2JGW5</accession>
<dbReference type="InterPro" id="IPR053134">
    <property type="entry name" value="RNA-dir_DNA_polymerase"/>
</dbReference>
<dbReference type="Pfam" id="PF00078">
    <property type="entry name" value="RVT_1"/>
    <property type="match status" value="1"/>
</dbReference>
<dbReference type="SUPFAM" id="SSF56672">
    <property type="entry name" value="DNA/RNA polymerases"/>
    <property type="match status" value="1"/>
</dbReference>
<feature type="domain" description="Reverse transcriptase" evidence="2">
    <location>
        <begin position="326"/>
        <end position="472"/>
    </location>
</feature>
<keyword evidence="4" id="KW-0808">Transferase</keyword>
<reference evidence="4" key="1">
    <citation type="journal article" date="2019" name="Sci. Rep.">
        <title>Draft genome of Tanacetum cinerariifolium, the natural source of mosquito coil.</title>
        <authorList>
            <person name="Yamashiro T."/>
            <person name="Shiraishi A."/>
            <person name="Satake H."/>
            <person name="Nakayama K."/>
        </authorList>
    </citation>
    <scope>NUCLEOTIDE SEQUENCE</scope>
</reference>
<dbReference type="InterPro" id="IPR058352">
    <property type="entry name" value="DUF8039"/>
</dbReference>
<proteinExistence type="predicted"/>
<comment type="caution">
    <text evidence="4">The sequence shown here is derived from an EMBL/GenBank/DDBJ whole genome shotgun (WGS) entry which is preliminary data.</text>
</comment>
<evidence type="ECO:0000256" key="1">
    <source>
        <dbReference type="SAM" id="Phobius"/>
    </source>
</evidence>
<keyword evidence="1" id="KW-1133">Transmembrane helix</keyword>
<dbReference type="GO" id="GO:0003964">
    <property type="term" value="F:RNA-directed DNA polymerase activity"/>
    <property type="evidence" value="ECO:0007669"/>
    <property type="project" value="UniProtKB-KW"/>
</dbReference>
<feature type="transmembrane region" description="Helical" evidence="1">
    <location>
        <begin position="503"/>
        <end position="526"/>
    </location>
</feature>
<dbReference type="Gene3D" id="3.30.70.270">
    <property type="match status" value="1"/>
</dbReference>
<dbReference type="InterPro" id="IPR043502">
    <property type="entry name" value="DNA/RNA_pol_sf"/>
</dbReference>
<evidence type="ECO:0000259" key="3">
    <source>
        <dbReference type="Pfam" id="PF26133"/>
    </source>
</evidence>
<sequence length="527" mass="61390">MSKALQQRLVVENPQNAKEACDILAEIFNDNKCSRSIALKIELRSLKLRDLTIDAYFHKIESIYSILASLGSHIRALPRSKDGSFYAYYDGDALKSMAQATSIDSSSSSPMVLLANSGNTSTNMGFDHMGKMEWPHIHIFMWLKADMEELMDEHVDELMDEHMDEHDMYGLAIGKDQSPFVLYVGTVTKAKITILMERTRFFIPVLQGHVKVHIDNVVADYKDYLLLVPTEEFSKIGETVLSFIQWPREASNSNQAGKWQQIPLPKLRPSKLWKQLKNLPPKNKHRKHWNLFIIVPQQKIGFISDSNREGKIEERYEFTNVVHKICIDYRELNKLTVKNYYPLPRIDDLFDQLQGSSVYSKIDLRLVYHQLRVHNEDIPKTAFKTHYGHYEFQVISVGLTNAPAVFMDLINWVCKLYLDKFMIVFIEYILIYLKSKEEHEEHLKLIWGLLKKKELYAKFSKCDFWILKVQFLRHVIDSQGIHVHTTKIESIKDWAAPKTPTKILLGLKFFLMMLELLLLMFVLMLLS</sequence>
<dbReference type="PANTHER" id="PTHR24559">
    <property type="entry name" value="TRANSPOSON TY3-I GAG-POL POLYPROTEIN"/>
    <property type="match status" value="1"/>
</dbReference>
<name>A0A6L2JGW5_TANCI</name>
<keyword evidence="4" id="KW-0695">RNA-directed DNA polymerase</keyword>
<keyword evidence="4" id="KW-0548">Nucleotidyltransferase</keyword>
<evidence type="ECO:0000259" key="2">
    <source>
        <dbReference type="Pfam" id="PF00078"/>
    </source>
</evidence>
<dbReference type="InterPro" id="IPR043128">
    <property type="entry name" value="Rev_trsase/Diguanyl_cyclase"/>
</dbReference>